<dbReference type="GO" id="GO:0006952">
    <property type="term" value="P:defense response"/>
    <property type="evidence" value="ECO:0007669"/>
    <property type="project" value="UniProtKB-ARBA"/>
</dbReference>
<evidence type="ECO:0000256" key="21">
    <source>
        <dbReference type="SAM" id="SignalP"/>
    </source>
</evidence>
<dbReference type="GO" id="GO:0005886">
    <property type="term" value="C:plasma membrane"/>
    <property type="evidence" value="ECO:0007669"/>
    <property type="project" value="UniProtKB-SubCell"/>
</dbReference>
<keyword evidence="15 20" id="KW-0472">Membrane</keyword>
<comment type="catalytic activity">
    <reaction evidence="19">
        <text>L-seryl-[protein] + ATP = O-phospho-L-seryl-[protein] + ADP + H(+)</text>
        <dbReference type="Rhea" id="RHEA:17989"/>
        <dbReference type="Rhea" id="RHEA-COMP:9863"/>
        <dbReference type="Rhea" id="RHEA-COMP:11604"/>
        <dbReference type="ChEBI" id="CHEBI:15378"/>
        <dbReference type="ChEBI" id="CHEBI:29999"/>
        <dbReference type="ChEBI" id="CHEBI:30616"/>
        <dbReference type="ChEBI" id="CHEBI:83421"/>
        <dbReference type="ChEBI" id="CHEBI:456216"/>
        <dbReference type="EC" id="2.7.11.1"/>
    </reaction>
</comment>
<reference evidence="23" key="1">
    <citation type="submission" date="2020-07" db="EMBL/GenBank/DDBJ databases">
        <title>Ethylene signaling mediates host invasion by parasitic plants.</title>
        <authorList>
            <person name="Yoshida S."/>
        </authorList>
    </citation>
    <scope>NUCLEOTIDE SEQUENCE</scope>
    <source>
        <strain evidence="23">Okayama</strain>
    </source>
</reference>
<feature type="signal peptide" evidence="21">
    <location>
        <begin position="1"/>
        <end position="30"/>
    </location>
</feature>
<evidence type="ECO:0000256" key="15">
    <source>
        <dbReference type="ARBA" id="ARBA00023136"/>
    </source>
</evidence>
<evidence type="ECO:0000256" key="5">
    <source>
        <dbReference type="ARBA" id="ARBA00022553"/>
    </source>
</evidence>
<dbReference type="GO" id="GO:0005524">
    <property type="term" value="F:ATP binding"/>
    <property type="evidence" value="ECO:0007669"/>
    <property type="project" value="UniProtKB-KW"/>
</dbReference>
<evidence type="ECO:0000313" key="23">
    <source>
        <dbReference type="EMBL" id="GFQ01922.1"/>
    </source>
</evidence>
<keyword evidence="10" id="KW-0677">Repeat</keyword>
<dbReference type="SMART" id="SM00369">
    <property type="entry name" value="LRR_TYP"/>
    <property type="match status" value="6"/>
</dbReference>
<dbReference type="Gene3D" id="1.10.510.10">
    <property type="entry name" value="Transferase(Phosphotransferase) domain 1"/>
    <property type="match status" value="1"/>
</dbReference>
<dbReference type="AlphaFoldDB" id="A0A830D6B3"/>
<evidence type="ECO:0000256" key="18">
    <source>
        <dbReference type="ARBA" id="ARBA00047899"/>
    </source>
</evidence>
<evidence type="ECO:0000256" key="8">
    <source>
        <dbReference type="ARBA" id="ARBA00022692"/>
    </source>
</evidence>
<dbReference type="EMBL" id="BMAC01000717">
    <property type="protein sequence ID" value="GFQ01922.1"/>
    <property type="molecule type" value="Genomic_DNA"/>
</dbReference>
<feature type="domain" description="Protein kinase" evidence="22">
    <location>
        <begin position="486"/>
        <end position="774"/>
    </location>
</feature>
<keyword evidence="5" id="KW-0597">Phosphoprotein</keyword>
<dbReference type="Pfam" id="PF08263">
    <property type="entry name" value="LRRNT_2"/>
    <property type="match status" value="1"/>
</dbReference>
<evidence type="ECO:0000313" key="24">
    <source>
        <dbReference type="Proteomes" id="UP000653305"/>
    </source>
</evidence>
<dbReference type="Pfam" id="PF23598">
    <property type="entry name" value="LRR_14"/>
    <property type="match status" value="1"/>
</dbReference>
<dbReference type="PANTHER" id="PTHR45974:SF272">
    <property type="entry name" value="LEUCINE RICH REPEAT FAMILY PROTEIN, EXPRESSED"/>
    <property type="match status" value="1"/>
</dbReference>
<dbReference type="GO" id="GO:0051707">
    <property type="term" value="P:response to other organism"/>
    <property type="evidence" value="ECO:0007669"/>
    <property type="project" value="UniProtKB-ARBA"/>
</dbReference>
<evidence type="ECO:0000256" key="4">
    <source>
        <dbReference type="ARBA" id="ARBA00022527"/>
    </source>
</evidence>
<evidence type="ECO:0000256" key="9">
    <source>
        <dbReference type="ARBA" id="ARBA00022729"/>
    </source>
</evidence>
<dbReference type="InterPro" id="IPR032675">
    <property type="entry name" value="LRR_dom_sf"/>
</dbReference>
<keyword evidence="14 20" id="KW-1133">Transmembrane helix</keyword>
<evidence type="ECO:0000256" key="13">
    <source>
        <dbReference type="ARBA" id="ARBA00022840"/>
    </source>
</evidence>
<keyword evidence="16 23" id="KW-0675">Receptor</keyword>
<evidence type="ECO:0000256" key="6">
    <source>
        <dbReference type="ARBA" id="ARBA00022614"/>
    </source>
</evidence>
<comment type="catalytic activity">
    <reaction evidence="18">
        <text>L-threonyl-[protein] + ATP = O-phospho-L-threonyl-[protein] + ADP + H(+)</text>
        <dbReference type="Rhea" id="RHEA:46608"/>
        <dbReference type="Rhea" id="RHEA-COMP:11060"/>
        <dbReference type="Rhea" id="RHEA-COMP:11605"/>
        <dbReference type="ChEBI" id="CHEBI:15378"/>
        <dbReference type="ChEBI" id="CHEBI:30013"/>
        <dbReference type="ChEBI" id="CHEBI:30616"/>
        <dbReference type="ChEBI" id="CHEBI:61977"/>
        <dbReference type="ChEBI" id="CHEBI:456216"/>
        <dbReference type="EC" id="2.7.11.1"/>
    </reaction>
</comment>
<keyword evidence="13" id="KW-0067">ATP-binding</keyword>
<keyword evidence="7" id="KW-0808">Transferase</keyword>
<dbReference type="OrthoDB" id="676979at2759"/>
<dbReference type="Gene3D" id="3.30.200.20">
    <property type="entry name" value="Phosphorylase Kinase, domain 1"/>
    <property type="match status" value="1"/>
</dbReference>
<comment type="subcellular location">
    <subcellularLocation>
        <location evidence="1">Cell membrane</location>
        <topology evidence="1">Single-pass membrane protein</topology>
    </subcellularLocation>
</comment>
<evidence type="ECO:0000256" key="20">
    <source>
        <dbReference type="SAM" id="Phobius"/>
    </source>
</evidence>
<evidence type="ECO:0000256" key="3">
    <source>
        <dbReference type="ARBA" id="ARBA00022475"/>
    </source>
</evidence>
<evidence type="ECO:0000256" key="7">
    <source>
        <dbReference type="ARBA" id="ARBA00022679"/>
    </source>
</evidence>
<keyword evidence="6" id="KW-0433">Leucine-rich repeat</keyword>
<dbReference type="SUPFAM" id="SSF56112">
    <property type="entry name" value="Protein kinase-like (PK-like)"/>
    <property type="match status" value="1"/>
</dbReference>
<dbReference type="Pfam" id="PF07714">
    <property type="entry name" value="PK_Tyr_Ser-Thr"/>
    <property type="match status" value="1"/>
</dbReference>
<proteinExistence type="predicted"/>
<evidence type="ECO:0000256" key="17">
    <source>
        <dbReference type="ARBA" id="ARBA00023180"/>
    </source>
</evidence>
<dbReference type="PROSITE" id="PS50011">
    <property type="entry name" value="PROTEIN_KINASE_DOM"/>
    <property type="match status" value="1"/>
</dbReference>
<dbReference type="InterPro" id="IPR003591">
    <property type="entry name" value="Leu-rich_rpt_typical-subtyp"/>
</dbReference>
<dbReference type="FunFam" id="3.80.10.10:FF:000041">
    <property type="entry name" value="LRR receptor-like serine/threonine-protein kinase ERECTA"/>
    <property type="match status" value="1"/>
</dbReference>
<dbReference type="InterPro" id="IPR000719">
    <property type="entry name" value="Prot_kinase_dom"/>
</dbReference>
<keyword evidence="3" id="KW-1003">Cell membrane</keyword>
<protein>
    <recommendedName>
        <fullName evidence="2">non-specific serine/threonine protein kinase</fullName>
        <ecNumber evidence="2">2.7.11.1</ecNumber>
    </recommendedName>
</protein>
<gene>
    <name evidence="23" type="ORF">PHJA_002336100</name>
</gene>
<dbReference type="EC" id="2.7.11.1" evidence="2"/>
<dbReference type="Gene3D" id="3.80.10.10">
    <property type="entry name" value="Ribonuclease Inhibitor"/>
    <property type="match status" value="4"/>
</dbReference>
<keyword evidence="17" id="KW-0325">Glycoprotein</keyword>
<evidence type="ECO:0000256" key="2">
    <source>
        <dbReference type="ARBA" id="ARBA00012513"/>
    </source>
</evidence>
<accession>A0A830D6B3</accession>
<evidence type="ECO:0000256" key="16">
    <source>
        <dbReference type="ARBA" id="ARBA00023170"/>
    </source>
</evidence>
<dbReference type="FunFam" id="3.80.10.10:FF:000095">
    <property type="entry name" value="LRR receptor-like serine/threonine-protein kinase GSO1"/>
    <property type="match status" value="1"/>
</dbReference>
<keyword evidence="4" id="KW-0723">Serine/threonine-protein kinase</keyword>
<keyword evidence="11" id="KW-0547">Nucleotide-binding</keyword>
<evidence type="ECO:0000259" key="22">
    <source>
        <dbReference type="PROSITE" id="PS50011"/>
    </source>
</evidence>
<dbReference type="InterPro" id="IPR001611">
    <property type="entry name" value="Leu-rich_rpt"/>
</dbReference>
<keyword evidence="12 23" id="KW-0418">Kinase</keyword>
<dbReference type="PANTHER" id="PTHR45974">
    <property type="entry name" value="RECEPTOR-LIKE PROTEIN 55"/>
    <property type="match status" value="1"/>
</dbReference>
<dbReference type="InterPro" id="IPR011009">
    <property type="entry name" value="Kinase-like_dom_sf"/>
</dbReference>
<evidence type="ECO:0000256" key="1">
    <source>
        <dbReference type="ARBA" id="ARBA00004162"/>
    </source>
</evidence>
<evidence type="ECO:0000256" key="12">
    <source>
        <dbReference type="ARBA" id="ARBA00022777"/>
    </source>
</evidence>
<evidence type="ECO:0000256" key="19">
    <source>
        <dbReference type="ARBA" id="ARBA00048679"/>
    </source>
</evidence>
<dbReference type="Pfam" id="PF00560">
    <property type="entry name" value="LRR_1"/>
    <property type="match status" value="3"/>
</dbReference>
<feature type="chain" id="PRO_5032907981" description="non-specific serine/threonine protein kinase" evidence="21">
    <location>
        <begin position="31"/>
        <end position="774"/>
    </location>
</feature>
<dbReference type="SMART" id="SM00220">
    <property type="entry name" value="S_TKc"/>
    <property type="match status" value="1"/>
</dbReference>
<dbReference type="SUPFAM" id="SSF52047">
    <property type="entry name" value="RNI-like"/>
    <property type="match status" value="1"/>
</dbReference>
<evidence type="ECO:0000256" key="11">
    <source>
        <dbReference type="ARBA" id="ARBA00022741"/>
    </source>
</evidence>
<dbReference type="FunFam" id="1.10.510.10:FF:000358">
    <property type="entry name" value="Putative leucine-rich repeat receptor-like serine/threonine-protein kinase"/>
    <property type="match status" value="1"/>
</dbReference>
<comment type="caution">
    <text evidence="23">The sequence shown here is derived from an EMBL/GenBank/DDBJ whole genome shotgun (WGS) entry which is preliminary data.</text>
</comment>
<sequence>MAKYSKSSNYNNIISCLLFLCLSVIAPSLCVNNDAASLLAFKAAIDDDPLQALSSWNQTVHVCSWKGVTCSRRHADRVVSINLMSQGLVGSLSPHLGNLSFLRSVTLRNNSFRGPIPDEIGRLRRLQYVENLIDNNLGTSFPSELGSLSKLQALGLSRNRLSGTIPPSIGNLTSLNRLSLANCGLEGHIPESLVRLQSLRLLQLSENSLTGTIPPGLFNISTIFVLTLRSNRLQGTIPADVASTLSNVRNLDLGENMFGGEIPVSLSNASSLEAINLSSNNFTGPVMSNFERLPNLEYFYLSRNYLRGDFSFISSLTNCTRLQVLAVSENLLNGSLPESIANLSSHLYILNVSYLNLRNNHMSGPIPSSIGELVNLRELNLEANRFTNNIPTSIGRLTLLNHLYLGSNNLSGVLPNSLGVFLNATVVSVDGNDDLCGGINQLRLHPCPSSNPRKKNFPKILIIILIPSVLGVAFLIAFILLYVFLHQKRTRISRGPLSGSHDIGKTTVAVKVLKLDVRGASKSLLAECNALRGIRHRNLVKLLSICDGTDFKGQDFKALIYEFESKGSLEKWLHQNSSVEERMGSLTLIERLNITIDIASALEYLHVGTEFTTIHGDIKPSNVLLDDDMTAHVGDFGLAKVVSNLSGDLPAHESTSMAIKGTIGYIPPEGDAYSYGILLLEIFTNIRPTNDALENHPNLHSFVSNSLPDNVVDIIDPAMQGLDIDNIKIKECMMFILSIGVACSKELATDRMTMTEVVTQLKKAKATYLAERMS</sequence>
<dbReference type="InterPro" id="IPR001245">
    <property type="entry name" value="Ser-Thr/Tyr_kinase_cat_dom"/>
</dbReference>
<evidence type="ECO:0000256" key="14">
    <source>
        <dbReference type="ARBA" id="ARBA00022989"/>
    </source>
</evidence>
<dbReference type="Proteomes" id="UP000653305">
    <property type="component" value="Unassembled WGS sequence"/>
</dbReference>
<dbReference type="InterPro" id="IPR055414">
    <property type="entry name" value="LRR_R13L4/SHOC2-like"/>
</dbReference>
<organism evidence="23 24">
    <name type="scientific">Phtheirospermum japonicum</name>
    <dbReference type="NCBI Taxonomy" id="374723"/>
    <lineage>
        <taxon>Eukaryota</taxon>
        <taxon>Viridiplantae</taxon>
        <taxon>Streptophyta</taxon>
        <taxon>Embryophyta</taxon>
        <taxon>Tracheophyta</taxon>
        <taxon>Spermatophyta</taxon>
        <taxon>Magnoliopsida</taxon>
        <taxon>eudicotyledons</taxon>
        <taxon>Gunneridae</taxon>
        <taxon>Pentapetalae</taxon>
        <taxon>asterids</taxon>
        <taxon>lamiids</taxon>
        <taxon>Lamiales</taxon>
        <taxon>Orobanchaceae</taxon>
        <taxon>Orobanchaceae incertae sedis</taxon>
        <taxon>Phtheirospermum</taxon>
    </lineage>
</organism>
<keyword evidence="24" id="KW-1185">Reference proteome</keyword>
<keyword evidence="9 21" id="KW-0732">Signal</keyword>
<name>A0A830D6B3_9LAMI</name>
<evidence type="ECO:0000256" key="10">
    <source>
        <dbReference type="ARBA" id="ARBA00022737"/>
    </source>
</evidence>
<feature type="transmembrane region" description="Helical" evidence="20">
    <location>
        <begin position="460"/>
        <end position="485"/>
    </location>
</feature>
<keyword evidence="8 20" id="KW-0812">Transmembrane</keyword>
<dbReference type="GO" id="GO:0004674">
    <property type="term" value="F:protein serine/threonine kinase activity"/>
    <property type="evidence" value="ECO:0007669"/>
    <property type="project" value="UniProtKB-KW"/>
</dbReference>
<dbReference type="InterPro" id="IPR013210">
    <property type="entry name" value="LRR_N_plant-typ"/>
</dbReference>